<keyword evidence="4" id="KW-0997">Cell inner membrane</keyword>
<keyword evidence="14" id="KW-1133">Transmembrane helix</keyword>
<evidence type="ECO:0000256" key="13">
    <source>
        <dbReference type="SAM" id="MobiDB-lite"/>
    </source>
</evidence>
<keyword evidence="9" id="KW-0408">Iron</keyword>
<accession>A0A1D8IR33</accession>
<keyword evidence="7" id="KW-1278">Translocase</keyword>
<dbReference type="Gene3D" id="1.10.15.40">
    <property type="entry name" value="Electron transport complex subunit B, putative Fe-S cluster"/>
    <property type="match status" value="1"/>
</dbReference>
<evidence type="ECO:0000256" key="3">
    <source>
        <dbReference type="ARBA" id="ARBA00022485"/>
    </source>
</evidence>
<evidence type="ECO:0000256" key="12">
    <source>
        <dbReference type="ARBA" id="ARBA00067794"/>
    </source>
</evidence>
<evidence type="ECO:0000256" key="1">
    <source>
        <dbReference type="ARBA" id="ARBA00022448"/>
    </source>
</evidence>
<organism evidence="17 18">
    <name type="scientific">Acidihalobacter yilgarnensis</name>
    <dbReference type="NCBI Taxonomy" id="2819280"/>
    <lineage>
        <taxon>Bacteria</taxon>
        <taxon>Pseudomonadati</taxon>
        <taxon>Pseudomonadota</taxon>
        <taxon>Gammaproteobacteria</taxon>
        <taxon>Chromatiales</taxon>
        <taxon>Ectothiorhodospiraceae</taxon>
        <taxon>Acidihalobacter</taxon>
    </lineage>
</organism>
<dbReference type="InterPro" id="IPR007202">
    <property type="entry name" value="4Fe-4S_dom"/>
</dbReference>
<feature type="domain" description="4Fe-4S" evidence="16">
    <location>
        <begin position="51"/>
        <end position="110"/>
    </location>
</feature>
<evidence type="ECO:0000256" key="8">
    <source>
        <dbReference type="ARBA" id="ARBA00022982"/>
    </source>
</evidence>
<feature type="compositionally biased region" description="Basic and acidic residues" evidence="13">
    <location>
        <begin position="220"/>
        <end position="237"/>
    </location>
</feature>
<reference evidence="18" key="1">
    <citation type="submission" date="2016-09" db="EMBL/GenBank/DDBJ databases">
        <title>Acidihalobacter prosperus F5.</title>
        <authorList>
            <person name="Khaleque H.N."/>
            <person name="Ramsay J.P."/>
            <person name="Kaksonen A.H."/>
            <person name="Boxall N.J."/>
            <person name="Watkin E.L.J."/>
        </authorList>
    </citation>
    <scope>NUCLEOTIDE SEQUENCE [LARGE SCALE GENOMIC DNA]</scope>
    <source>
        <strain evidence="18">F5</strain>
    </source>
</reference>
<dbReference type="Proteomes" id="UP000095401">
    <property type="component" value="Chromosome"/>
</dbReference>
<keyword evidence="1" id="KW-0813">Transport</keyword>
<keyword evidence="3" id="KW-0004">4Fe-4S</keyword>
<keyword evidence="11 14" id="KW-0472">Membrane</keyword>
<dbReference type="GO" id="GO:0009055">
    <property type="term" value="F:electron transfer activity"/>
    <property type="evidence" value="ECO:0007669"/>
    <property type="project" value="InterPro"/>
</dbReference>
<keyword evidence="10" id="KW-0411">Iron-sulfur</keyword>
<dbReference type="PANTHER" id="PTHR42859">
    <property type="entry name" value="OXIDOREDUCTASE"/>
    <property type="match status" value="1"/>
</dbReference>
<dbReference type="NCBIfam" id="NF003475">
    <property type="entry name" value="PRK05113.1"/>
    <property type="match status" value="1"/>
</dbReference>
<evidence type="ECO:0000256" key="5">
    <source>
        <dbReference type="ARBA" id="ARBA00022723"/>
    </source>
</evidence>
<keyword evidence="2" id="KW-1003">Cell membrane</keyword>
<evidence type="ECO:0000256" key="10">
    <source>
        <dbReference type="ARBA" id="ARBA00023014"/>
    </source>
</evidence>
<evidence type="ECO:0000256" key="9">
    <source>
        <dbReference type="ARBA" id="ARBA00023004"/>
    </source>
</evidence>
<feature type="compositionally biased region" description="Basic residues" evidence="13">
    <location>
        <begin position="206"/>
        <end position="219"/>
    </location>
</feature>
<dbReference type="EMBL" id="CP017415">
    <property type="protein sequence ID" value="AOU98926.1"/>
    <property type="molecule type" value="Genomic_DNA"/>
</dbReference>
<evidence type="ECO:0000256" key="2">
    <source>
        <dbReference type="ARBA" id="ARBA00022475"/>
    </source>
</evidence>
<dbReference type="InterPro" id="IPR010207">
    <property type="entry name" value="Elect_transpt_cplx_RnfB/RsxB"/>
</dbReference>
<evidence type="ECO:0000259" key="16">
    <source>
        <dbReference type="PROSITE" id="PS51656"/>
    </source>
</evidence>
<feature type="transmembrane region" description="Helical" evidence="14">
    <location>
        <begin position="25"/>
        <end position="45"/>
    </location>
</feature>
<dbReference type="Pfam" id="PF04060">
    <property type="entry name" value="FeS"/>
    <property type="match status" value="1"/>
</dbReference>
<name>A0A1D8IR33_9GAMM</name>
<feature type="domain" description="4Fe-4S ferredoxin-type" evidence="15">
    <location>
        <begin position="126"/>
        <end position="155"/>
    </location>
</feature>
<dbReference type="PROSITE" id="PS00198">
    <property type="entry name" value="4FE4S_FER_1"/>
    <property type="match status" value="1"/>
</dbReference>
<dbReference type="GO" id="GO:0046872">
    <property type="term" value="F:metal ion binding"/>
    <property type="evidence" value="ECO:0007669"/>
    <property type="project" value="UniProtKB-KW"/>
</dbReference>
<keyword evidence="5" id="KW-0479">Metal-binding</keyword>
<evidence type="ECO:0000256" key="14">
    <source>
        <dbReference type="SAM" id="Phobius"/>
    </source>
</evidence>
<keyword evidence="8" id="KW-0249">Electron transport</keyword>
<keyword evidence="14" id="KW-0812">Transmembrane</keyword>
<gene>
    <name evidence="17" type="ORF">BI364_14040</name>
</gene>
<dbReference type="GO" id="GO:0051539">
    <property type="term" value="F:4 iron, 4 sulfur cluster binding"/>
    <property type="evidence" value="ECO:0007669"/>
    <property type="project" value="UniProtKB-KW"/>
</dbReference>
<evidence type="ECO:0000259" key="15">
    <source>
        <dbReference type="PROSITE" id="PS51379"/>
    </source>
</evidence>
<evidence type="ECO:0000256" key="7">
    <source>
        <dbReference type="ARBA" id="ARBA00022967"/>
    </source>
</evidence>
<dbReference type="KEGG" id="aprs:BI364_14040"/>
<dbReference type="PROSITE" id="PS51379">
    <property type="entry name" value="4FE4S_FER_2"/>
    <property type="match status" value="2"/>
</dbReference>
<dbReference type="AlphaFoldDB" id="A0A1D8IR33"/>
<protein>
    <recommendedName>
        <fullName evidence="12">Ion-translocating oxidoreductase complex subunit B</fullName>
    </recommendedName>
</protein>
<evidence type="ECO:0000256" key="4">
    <source>
        <dbReference type="ARBA" id="ARBA00022519"/>
    </source>
</evidence>
<dbReference type="InterPro" id="IPR050294">
    <property type="entry name" value="RnfB_subfamily"/>
</dbReference>
<dbReference type="FunFam" id="1.10.15.40:FF:000001">
    <property type="entry name" value="Ion-translocating oxidoreductase complex subunit B"/>
    <property type="match status" value="1"/>
</dbReference>
<sequence>MMGCRILPAVRKTPPTKTSPDMTPIIPMLATLLALGLAVLAGALIRRRKTPSSPLPEHIDALLPQTQCGQCGYPGCMPYAQAIAAGQAEINQCPPGGDRTIRSLAKLLTRDPMPLDLARGRHKPRAVALIDETACIGCTLCIQACPVDAIVGAAKRMHTVIAAECTGCELCIPPCPVDCIEMEPAKPDTWRWPFTESPRRLARQRANLARRRHNTRQRRLASEQRAREARLARKRLADAPQPSASDPRQIAIQAAIERVKVKKAAIKAAAKPSPQDAD</sequence>
<evidence type="ECO:0000313" key="17">
    <source>
        <dbReference type="EMBL" id="AOU98926.1"/>
    </source>
</evidence>
<keyword evidence="6" id="KW-0677">Repeat</keyword>
<dbReference type="Gene3D" id="3.30.70.20">
    <property type="match status" value="1"/>
</dbReference>
<dbReference type="InterPro" id="IPR017900">
    <property type="entry name" value="4Fe4S_Fe_S_CS"/>
</dbReference>
<evidence type="ECO:0000313" key="18">
    <source>
        <dbReference type="Proteomes" id="UP000095401"/>
    </source>
</evidence>
<feature type="domain" description="4Fe-4S ferredoxin-type" evidence="15">
    <location>
        <begin position="156"/>
        <end position="185"/>
    </location>
</feature>
<dbReference type="PROSITE" id="PS51656">
    <property type="entry name" value="4FE4S"/>
    <property type="match status" value="1"/>
</dbReference>
<dbReference type="Pfam" id="PF14697">
    <property type="entry name" value="Fer4_21"/>
    <property type="match status" value="1"/>
</dbReference>
<dbReference type="NCBIfam" id="TIGR01944">
    <property type="entry name" value="rnfB"/>
    <property type="match status" value="1"/>
</dbReference>
<proteinExistence type="predicted"/>
<dbReference type="InterPro" id="IPR017896">
    <property type="entry name" value="4Fe4S_Fe-S-bd"/>
</dbReference>
<evidence type="ECO:0000256" key="6">
    <source>
        <dbReference type="ARBA" id="ARBA00022737"/>
    </source>
</evidence>
<dbReference type="SUPFAM" id="SSF54862">
    <property type="entry name" value="4Fe-4S ferredoxins"/>
    <property type="match status" value="1"/>
</dbReference>
<keyword evidence="18" id="KW-1185">Reference proteome</keyword>
<evidence type="ECO:0000256" key="11">
    <source>
        <dbReference type="ARBA" id="ARBA00023136"/>
    </source>
</evidence>
<dbReference type="PANTHER" id="PTHR42859:SF3">
    <property type="entry name" value="ION-TRANSLOCATING OXIDOREDUCTASE COMPLEX SUBUNIT B"/>
    <property type="match status" value="1"/>
</dbReference>
<feature type="region of interest" description="Disordered" evidence="13">
    <location>
        <begin position="206"/>
        <end position="249"/>
    </location>
</feature>